<gene>
    <name evidence="2" type="ORF">ECRASSUSDP1_LOCUS10314</name>
</gene>
<evidence type="ECO:0000313" key="3">
    <source>
        <dbReference type="Proteomes" id="UP001295684"/>
    </source>
</evidence>
<dbReference type="EMBL" id="CAMPGE010010165">
    <property type="protein sequence ID" value="CAI2369017.1"/>
    <property type="molecule type" value="Genomic_DNA"/>
</dbReference>
<evidence type="ECO:0000313" key="2">
    <source>
        <dbReference type="EMBL" id="CAI2369017.1"/>
    </source>
</evidence>
<feature type="compositionally biased region" description="Basic and acidic residues" evidence="1">
    <location>
        <begin position="253"/>
        <end position="267"/>
    </location>
</feature>
<keyword evidence="3" id="KW-1185">Reference proteome</keyword>
<proteinExistence type="predicted"/>
<feature type="region of interest" description="Disordered" evidence="1">
    <location>
        <begin position="235"/>
        <end position="301"/>
    </location>
</feature>
<comment type="caution">
    <text evidence="2">The sequence shown here is derived from an EMBL/GenBank/DDBJ whole genome shotgun (WGS) entry which is preliminary data.</text>
</comment>
<organism evidence="2 3">
    <name type="scientific">Euplotes crassus</name>
    <dbReference type="NCBI Taxonomy" id="5936"/>
    <lineage>
        <taxon>Eukaryota</taxon>
        <taxon>Sar</taxon>
        <taxon>Alveolata</taxon>
        <taxon>Ciliophora</taxon>
        <taxon>Intramacronucleata</taxon>
        <taxon>Spirotrichea</taxon>
        <taxon>Hypotrichia</taxon>
        <taxon>Euplotida</taxon>
        <taxon>Euplotidae</taxon>
        <taxon>Moneuplotes</taxon>
    </lineage>
</organism>
<dbReference type="Proteomes" id="UP001295684">
    <property type="component" value="Unassembled WGS sequence"/>
</dbReference>
<reference evidence="2" key="1">
    <citation type="submission" date="2023-07" db="EMBL/GenBank/DDBJ databases">
        <authorList>
            <consortium name="AG Swart"/>
            <person name="Singh M."/>
            <person name="Singh A."/>
            <person name="Seah K."/>
            <person name="Emmerich C."/>
        </authorList>
    </citation>
    <scope>NUCLEOTIDE SEQUENCE</scope>
    <source>
        <strain evidence="2">DP1</strain>
    </source>
</reference>
<accession>A0AAD1UHY8</accession>
<name>A0AAD1UHY8_EUPCR</name>
<feature type="compositionally biased region" description="Basic and acidic residues" evidence="1">
    <location>
        <begin position="236"/>
        <end position="246"/>
    </location>
</feature>
<sequence>MKIKLPMLSTKANKLVNPTESFYKEWTKKNFVTTNERLHPSIKRICSKKFFRNRNLMSNKHEKDIDQNSLSFTLKPPSNPKPPPFFDQVYLGRTRLTRIISERSSSVGGGNPYSGKPNDDALSYMEYKNNIQMNKSFSGISNRTVYSRESVKEKNQQKSLYAEPSDKLIKNTTSNLTKKNLKKLSKGRNLVKICSSQSQARSKQRRLDKLRLKYAHMLKQDKALAQNTIKIVDNNPTEKEITKEEVGSNPSCTKEEGGKEEHENRNEDNDEDDKSEGSEKNEQIEEDQASENLSKATKESKLDLILHQLREERQKRKELESVVQELLSRSGISREQLNLDH</sequence>
<evidence type="ECO:0000256" key="1">
    <source>
        <dbReference type="SAM" id="MobiDB-lite"/>
    </source>
</evidence>
<dbReference type="AlphaFoldDB" id="A0AAD1UHY8"/>
<protein>
    <submittedName>
        <fullName evidence="2">Uncharacterized protein</fullName>
    </submittedName>
</protein>